<protein>
    <submittedName>
        <fullName evidence="4">Rod_C domain-containing protein</fullName>
    </submittedName>
</protein>
<dbReference type="EMBL" id="UYRT01001167">
    <property type="protein sequence ID" value="VDK29301.1"/>
    <property type="molecule type" value="Genomic_DNA"/>
</dbReference>
<keyword evidence="3" id="KW-1185">Reference proteome</keyword>
<dbReference type="WBParaSite" id="GPUH_0000106001-mRNA-1">
    <property type="protein sequence ID" value="GPUH_0000106001-mRNA-1"/>
    <property type="gene ID" value="GPUH_0000106001"/>
</dbReference>
<dbReference type="Proteomes" id="UP000271098">
    <property type="component" value="Unassembled WGS sequence"/>
</dbReference>
<evidence type="ECO:0000313" key="3">
    <source>
        <dbReference type="Proteomes" id="UP000271098"/>
    </source>
</evidence>
<reference evidence="2 3" key="2">
    <citation type="submission" date="2018-11" db="EMBL/GenBank/DDBJ databases">
        <authorList>
            <consortium name="Pathogen Informatics"/>
        </authorList>
    </citation>
    <scope>NUCLEOTIDE SEQUENCE [LARGE SCALE GENOMIC DNA]</scope>
</reference>
<dbReference type="GO" id="GO:0000070">
    <property type="term" value="P:mitotic sister chromatid segregation"/>
    <property type="evidence" value="ECO:0007669"/>
    <property type="project" value="TreeGrafter"/>
</dbReference>
<accession>A0A183CX69</accession>
<dbReference type="PANTHER" id="PTHR15688">
    <property type="entry name" value="KINETOCHORE-ASSOCIATED PROTEIN 1"/>
    <property type="match status" value="1"/>
</dbReference>
<gene>
    <name evidence="2" type="ORF">GPUH_LOCUS1060</name>
</gene>
<dbReference type="GO" id="GO:0007094">
    <property type="term" value="P:mitotic spindle assembly checkpoint signaling"/>
    <property type="evidence" value="ECO:0007669"/>
    <property type="project" value="TreeGrafter"/>
</dbReference>
<dbReference type="InterPro" id="IPR052802">
    <property type="entry name" value="KNTC1"/>
</dbReference>
<dbReference type="AlphaFoldDB" id="A0A183CX69"/>
<dbReference type="InterPro" id="IPR019527">
    <property type="entry name" value="RZZ-complex_KNTC1/ROD_C"/>
</dbReference>
<organism evidence="4">
    <name type="scientific">Gongylonema pulchrum</name>
    <dbReference type="NCBI Taxonomy" id="637853"/>
    <lineage>
        <taxon>Eukaryota</taxon>
        <taxon>Metazoa</taxon>
        <taxon>Ecdysozoa</taxon>
        <taxon>Nematoda</taxon>
        <taxon>Chromadorea</taxon>
        <taxon>Rhabditida</taxon>
        <taxon>Spirurina</taxon>
        <taxon>Spiruromorpha</taxon>
        <taxon>Spiruroidea</taxon>
        <taxon>Gongylonematidae</taxon>
        <taxon>Gongylonema</taxon>
    </lineage>
</organism>
<sequence>MEELRKPCEREIVSSEADPALKVSGGECVIASEEESGGSLYKKMNLLIGQLPARALSRLPFHPFLFESPKDLQNTLLPIIHAELTLCNVENWQTFIRAMPKIHISKSDLLSSTVLMTAQACINKAFDIDQSDIDRIKQLLLKTTNRLRTLKGLTDGFKHLPLCEMKLRILSLGIDVINEWLVASQQQEQDSGENDFLVDFLRNLTEAYRNYSTEYVLKKFGLLKQETLDLVSETEDLIEHIYANEVDWNSPKDVDEKTPCAAELARVLGLSLDTIQDRVIRRWLDWDTHMAVVFDPNETGGSDAAELAMVMQKPESSEEIYKLPYMDLTVSSTEMTSHETKIRSICCLLRLLQAEEFPNIMKRDIADVCSALEFLLYARMIDAYKIELRMETFHKTNKTVLLRSLQNNSRQTPQVSQTV</sequence>
<proteinExistence type="predicted"/>
<evidence type="ECO:0000313" key="4">
    <source>
        <dbReference type="WBParaSite" id="GPUH_0000106001-mRNA-1"/>
    </source>
</evidence>
<feature type="domain" description="RZZ complex subunit KNTC1/ROD C-terminal" evidence="1">
    <location>
        <begin position="51"/>
        <end position="414"/>
    </location>
</feature>
<reference evidence="4" key="1">
    <citation type="submission" date="2016-06" db="UniProtKB">
        <authorList>
            <consortium name="WormBaseParasite"/>
        </authorList>
    </citation>
    <scope>IDENTIFICATION</scope>
</reference>
<dbReference type="Pfam" id="PF10493">
    <property type="entry name" value="Rod_C"/>
    <property type="match status" value="1"/>
</dbReference>
<dbReference type="GO" id="GO:0031267">
    <property type="term" value="F:small GTPase binding"/>
    <property type="evidence" value="ECO:0007669"/>
    <property type="project" value="TreeGrafter"/>
</dbReference>
<evidence type="ECO:0000259" key="1">
    <source>
        <dbReference type="Pfam" id="PF10493"/>
    </source>
</evidence>
<name>A0A183CX69_9BILA</name>
<dbReference type="GO" id="GO:1990423">
    <property type="term" value="C:RZZ complex"/>
    <property type="evidence" value="ECO:0007669"/>
    <property type="project" value="TreeGrafter"/>
</dbReference>
<dbReference type="GO" id="GO:1903394">
    <property type="term" value="P:protein localization to kinetochore involved in kinetochore assembly"/>
    <property type="evidence" value="ECO:0007669"/>
    <property type="project" value="TreeGrafter"/>
</dbReference>
<dbReference type="GO" id="GO:0005828">
    <property type="term" value="C:kinetochore microtubule"/>
    <property type="evidence" value="ECO:0007669"/>
    <property type="project" value="TreeGrafter"/>
</dbReference>
<dbReference type="OrthoDB" id="5868545at2759"/>
<dbReference type="PANTHER" id="PTHR15688:SF1">
    <property type="entry name" value="KINETOCHORE-ASSOCIATED PROTEIN 1"/>
    <property type="match status" value="1"/>
</dbReference>
<dbReference type="GO" id="GO:0005737">
    <property type="term" value="C:cytoplasm"/>
    <property type="evidence" value="ECO:0007669"/>
    <property type="project" value="TreeGrafter"/>
</dbReference>
<evidence type="ECO:0000313" key="2">
    <source>
        <dbReference type="EMBL" id="VDK29301.1"/>
    </source>
</evidence>